<keyword evidence="3 6" id="KW-0032">Aminotransferase</keyword>
<evidence type="ECO:0000259" key="7">
    <source>
        <dbReference type="Pfam" id="PF00155"/>
    </source>
</evidence>
<dbReference type="Proteomes" id="UP000663937">
    <property type="component" value="Chromosome"/>
</dbReference>
<dbReference type="RefSeq" id="WP_227423728.1">
    <property type="nucleotide sequence ID" value="NZ_CP071868.1"/>
</dbReference>
<dbReference type="EMBL" id="CP071868">
    <property type="protein sequence ID" value="QTE29444.1"/>
    <property type="molecule type" value="Genomic_DNA"/>
</dbReference>
<dbReference type="InterPro" id="IPR015422">
    <property type="entry name" value="PyrdxlP-dep_Trfase_small"/>
</dbReference>
<comment type="subunit">
    <text evidence="2 6">Homodimer.</text>
</comment>
<dbReference type="GO" id="GO:0000105">
    <property type="term" value="P:L-histidine biosynthetic process"/>
    <property type="evidence" value="ECO:0007669"/>
    <property type="project" value="InterPro"/>
</dbReference>
<dbReference type="KEGG" id="psic:J4E96_19665"/>
<reference evidence="8" key="1">
    <citation type="submission" date="2021-03" db="EMBL/GenBank/DDBJ databases">
        <title>Pengzhenrongella sicca gen. nov., sp. nov., a new member of suborder Micrococcineae isolated from High-Arctic tundra soil.</title>
        <authorList>
            <person name="Peng F."/>
        </authorList>
    </citation>
    <scope>NUCLEOTIDE SEQUENCE</scope>
    <source>
        <strain evidence="8">LRZ-2</strain>
    </source>
</reference>
<gene>
    <name evidence="8" type="primary">hisC</name>
    <name evidence="6" type="synonym">pat</name>
    <name evidence="8" type="ORF">J4E96_19665</name>
</gene>
<protein>
    <recommendedName>
        <fullName evidence="6">Aromatic amino acid aminotransferase</fullName>
        <shortName evidence="6">ArAT</shortName>
        <ecNumber evidence="6">2.6.1.57</ecNumber>
    </recommendedName>
</protein>
<evidence type="ECO:0000256" key="2">
    <source>
        <dbReference type="ARBA" id="ARBA00011738"/>
    </source>
</evidence>
<dbReference type="InterPro" id="IPR004839">
    <property type="entry name" value="Aminotransferase_I/II_large"/>
</dbReference>
<dbReference type="HAMAP" id="MF_01023">
    <property type="entry name" value="HisC_aminotrans_2"/>
    <property type="match status" value="1"/>
</dbReference>
<organism evidence="8 9">
    <name type="scientific">Pengzhenrongella sicca</name>
    <dbReference type="NCBI Taxonomy" id="2819238"/>
    <lineage>
        <taxon>Bacteria</taxon>
        <taxon>Bacillati</taxon>
        <taxon>Actinomycetota</taxon>
        <taxon>Actinomycetes</taxon>
        <taxon>Micrococcales</taxon>
        <taxon>Pengzhenrongella</taxon>
    </lineage>
</organism>
<proteinExistence type="inferred from homology"/>
<evidence type="ECO:0000256" key="1">
    <source>
        <dbReference type="ARBA" id="ARBA00001933"/>
    </source>
</evidence>
<dbReference type="GO" id="GO:0030170">
    <property type="term" value="F:pyridoxal phosphate binding"/>
    <property type="evidence" value="ECO:0007669"/>
    <property type="project" value="UniProtKB-UniRule"/>
</dbReference>
<keyword evidence="9" id="KW-1185">Reference proteome</keyword>
<sequence length="363" mass="37286">MLSAVTDPRVPLRPAIAGLPAYVPGARVQVGAAAFKLSSNENPYPPLPSVVAAIVDGASDVNRYPDMHASELTAAVAASLGLEASSVVVGCGSVAVLGHVLTAVCGEGDDVVIPWRSFEAYPIAVALTGAAATRVPLAVDGRLDLVAMAAAIGPRTRAVLVCTPNNPTGPAVRAAELATFLAAVPPHVLVVLDEAYVEFVRDPEAPDALGLLAEFANVVVLRTFSKAYGLAGLRVGYALAEPGLAQGIRAATTPFSVSHLAQVAALASLAARGELLDRVDAIVAERVRMLAALRAQGWTVPDSQANFVWLPLGDHADAFAAAATRAGVLVRPFAGDGVRVSVGEPEANDLALEVAHDWLTSGR</sequence>
<dbReference type="InterPro" id="IPR015424">
    <property type="entry name" value="PyrdxlP-dep_Trfase"/>
</dbReference>
<comment type="catalytic activity">
    <reaction evidence="6">
        <text>an aromatic L-alpha-amino acid + 2-oxoglutarate = an aromatic oxo-acid + L-glutamate</text>
        <dbReference type="Rhea" id="RHEA:17533"/>
        <dbReference type="ChEBI" id="CHEBI:16810"/>
        <dbReference type="ChEBI" id="CHEBI:29985"/>
        <dbReference type="ChEBI" id="CHEBI:73309"/>
        <dbReference type="ChEBI" id="CHEBI:84824"/>
        <dbReference type="EC" id="2.6.1.57"/>
    </reaction>
</comment>
<dbReference type="PROSITE" id="PS00599">
    <property type="entry name" value="AA_TRANSFER_CLASS_2"/>
    <property type="match status" value="1"/>
</dbReference>
<dbReference type="InterPro" id="IPR015421">
    <property type="entry name" value="PyrdxlP-dep_Trfase_major"/>
</dbReference>
<evidence type="ECO:0000256" key="4">
    <source>
        <dbReference type="ARBA" id="ARBA00022679"/>
    </source>
</evidence>
<dbReference type="InterPro" id="IPR024892">
    <property type="entry name" value="ArAT"/>
</dbReference>
<feature type="modified residue" description="N6-(pyridoxal phosphate)lysine" evidence="6">
    <location>
        <position position="226"/>
    </location>
</feature>
<dbReference type="PANTHER" id="PTHR43643:SF3">
    <property type="entry name" value="HISTIDINOL-PHOSPHATE AMINOTRANSFERASE"/>
    <property type="match status" value="1"/>
</dbReference>
<dbReference type="HAMAP" id="MF_01513">
    <property type="entry name" value="Phe_aminotrans_2"/>
    <property type="match status" value="1"/>
</dbReference>
<evidence type="ECO:0000313" key="8">
    <source>
        <dbReference type="EMBL" id="QTE29444.1"/>
    </source>
</evidence>
<comment type="similarity">
    <text evidence="6">Belongs to the class-II pyridoxal-phosphate-dependent aminotransferase family.</text>
</comment>
<dbReference type="GO" id="GO:0008793">
    <property type="term" value="F:aromatic-amino-acid transaminase activity"/>
    <property type="evidence" value="ECO:0007669"/>
    <property type="project" value="UniProtKB-UniRule"/>
</dbReference>
<dbReference type="InterPro" id="IPR050106">
    <property type="entry name" value="HistidinolP_aminotransfase"/>
</dbReference>
<dbReference type="NCBIfam" id="NF002878">
    <property type="entry name" value="PRK03321.1"/>
    <property type="match status" value="1"/>
</dbReference>
<dbReference type="GO" id="GO:0004400">
    <property type="term" value="F:histidinol-phosphate transaminase activity"/>
    <property type="evidence" value="ECO:0007669"/>
    <property type="project" value="InterPro"/>
</dbReference>
<comment type="cofactor">
    <cofactor evidence="1 6">
        <name>pyridoxal 5'-phosphate</name>
        <dbReference type="ChEBI" id="CHEBI:597326"/>
    </cofactor>
</comment>
<dbReference type="CDD" id="cd00609">
    <property type="entry name" value="AAT_like"/>
    <property type="match status" value="1"/>
</dbReference>
<evidence type="ECO:0000256" key="5">
    <source>
        <dbReference type="ARBA" id="ARBA00022898"/>
    </source>
</evidence>
<feature type="domain" description="Aminotransferase class I/classII large" evidence="7">
    <location>
        <begin position="35"/>
        <end position="352"/>
    </location>
</feature>
<dbReference type="SUPFAM" id="SSF53383">
    <property type="entry name" value="PLP-dependent transferases"/>
    <property type="match status" value="1"/>
</dbReference>
<dbReference type="Gene3D" id="3.40.640.10">
    <property type="entry name" value="Type I PLP-dependent aspartate aminotransferase-like (Major domain)"/>
    <property type="match status" value="1"/>
</dbReference>
<dbReference type="EC" id="2.6.1.57" evidence="6"/>
<dbReference type="Pfam" id="PF00155">
    <property type="entry name" value="Aminotran_1_2"/>
    <property type="match status" value="1"/>
</dbReference>
<name>A0A8A4ZC40_9MICO</name>
<evidence type="ECO:0000256" key="6">
    <source>
        <dbReference type="HAMAP-Rule" id="MF_01513"/>
    </source>
</evidence>
<dbReference type="Gene3D" id="3.90.1150.10">
    <property type="entry name" value="Aspartate Aminotransferase, domain 1"/>
    <property type="match status" value="1"/>
</dbReference>
<accession>A0A8A4ZC40</accession>
<dbReference type="PANTHER" id="PTHR43643">
    <property type="entry name" value="HISTIDINOL-PHOSPHATE AMINOTRANSFERASE 2"/>
    <property type="match status" value="1"/>
</dbReference>
<keyword evidence="4 6" id="KW-0808">Transferase</keyword>
<evidence type="ECO:0000256" key="3">
    <source>
        <dbReference type="ARBA" id="ARBA00022576"/>
    </source>
</evidence>
<dbReference type="AlphaFoldDB" id="A0A8A4ZC40"/>
<dbReference type="NCBIfam" id="TIGR01141">
    <property type="entry name" value="hisC"/>
    <property type="match status" value="1"/>
</dbReference>
<dbReference type="InterPro" id="IPR001917">
    <property type="entry name" value="Aminotrans_II_pyridoxalP_BS"/>
</dbReference>
<comment type="function">
    <text evidence="6">Aminotransferase that catalyzes the conversion of aromatic amino acids and 2-oxoglutarate into corresponding aromatic oxo acids and L-glutamate.</text>
</comment>
<evidence type="ECO:0000313" key="9">
    <source>
        <dbReference type="Proteomes" id="UP000663937"/>
    </source>
</evidence>
<keyword evidence="5 6" id="KW-0663">Pyridoxal phosphate</keyword>
<dbReference type="InterPro" id="IPR005861">
    <property type="entry name" value="HisP_aminotrans"/>
</dbReference>